<proteinExistence type="predicted"/>
<dbReference type="AlphaFoldDB" id="A0AAW8V6W2"/>
<dbReference type="PANTHER" id="PTHR39569">
    <property type="entry name" value="INORGANIC TRIPHOSPHATASE"/>
    <property type="match status" value="1"/>
</dbReference>
<dbReference type="PROSITE" id="PS51707">
    <property type="entry name" value="CYTH"/>
    <property type="match status" value="1"/>
</dbReference>
<accession>A0AAW8V6W2</accession>
<sequence length="356" mass="40935">MGNEVELKLAVTPKFADLLHQELTNFRILAHNTIFLANTYYDTADRVLAKHKMGLRVRQENQQYTLTLKTDGEVHGGLHIRPEYNVTLPDAQPNISLLVEKYALTLPNYAQWELKPVFSTDFERESWLIECGNGTHIEVAFDQGKIVAGEKQTPICEVEFELKSGLPIDLLRFVQTLTLENEIRLSSASKAKRGYLLANPTSMTVTNWLEKWREFLQFTQNMTSALAKLRALFRLEQDLIEETFAIGADYFAADFLRTVERIGAFFNLYHYYVEQATLLDSALNQQVGEENLACEQTYLLDLLDSHHSLLQQVRELIRLHSESQDNRLVLDKLLGLLQTGHYVKRMIHLTFLTLSN</sequence>
<organism evidence="2 3">
    <name type="scientific">Pasteurella multocida</name>
    <dbReference type="NCBI Taxonomy" id="747"/>
    <lineage>
        <taxon>Bacteria</taxon>
        <taxon>Pseudomonadati</taxon>
        <taxon>Pseudomonadota</taxon>
        <taxon>Gammaproteobacteria</taxon>
        <taxon>Pasteurellales</taxon>
        <taxon>Pasteurellaceae</taxon>
        <taxon>Pasteurella</taxon>
    </lineage>
</organism>
<dbReference type="PANTHER" id="PTHR39569:SF1">
    <property type="entry name" value="INORGANIC TRIPHOSPHATASE"/>
    <property type="match status" value="1"/>
</dbReference>
<dbReference type="SUPFAM" id="SSF55154">
    <property type="entry name" value="CYTH-like phosphatases"/>
    <property type="match status" value="1"/>
</dbReference>
<evidence type="ECO:0000259" key="1">
    <source>
        <dbReference type="PROSITE" id="PS51707"/>
    </source>
</evidence>
<dbReference type="EMBL" id="JANIEN010000005">
    <property type="protein sequence ID" value="MDT3452279.1"/>
    <property type="molecule type" value="Genomic_DNA"/>
</dbReference>
<dbReference type="Pfam" id="PF01928">
    <property type="entry name" value="CYTH"/>
    <property type="match status" value="1"/>
</dbReference>
<dbReference type="Proteomes" id="UP001182304">
    <property type="component" value="Unassembled WGS sequence"/>
</dbReference>
<dbReference type="InterPro" id="IPR033469">
    <property type="entry name" value="CYTH-like_dom_sf"/>
</dbReference>
<gene>
    <name evidence="2" type="ORF">NQF69_05750</name>
</gene>
<name>A0AAW8V6W2_PASMD</name>
<comment type="caution">
    <text evidence="2">The sequence shown here is derived from an EMBL/GenBank/DDBJ whole genome shotgun (WGS) entry which is preliminary data.</text>
</comment>
<dbReference type="InterPro" id="IPR023577">
    <property type="entry name" value="CYTH_domain"/>
</dbReference>
<dbReference type="Gene3D" id="2.40.320.10">
    <property type="entry name" value="Hypothetical Protein Pfu-838710-001"/>
    <property type="match status" value="1"/>
</dbReference>
<reference evidence="2" key="1">
    <citation type="submission" date="2022-07" db="EMBL/GenBank/DDBJ databases">
        <title>Sequence of Pasteurella multocoda 17BRD-035.</title>
        <authorList>
            <person name="Roy Chowdhury P."/>
            <person name="Alhamami T."/>
            <person name="Trott D.J."/>
            <person name="Djordvevic S.P."/>
        </authorList>
    </citation>
    <scope>NUCLEOTIDE SEQUENCE</scope>
    <source>
        <strain evidence="2">17BRD-035</strain>
    </source>
</reference>
<feature type="domain" description="CYTH" evidence="1">
    <location>
        <begin position="2"/>
        <end position="201"/>
    </location>
</feature>
<dbReference type="SMART" id="SM01118">
    <property type="entry name" value="CYTH"/>
    <property type="match status" value="1"/>
</dbReference>
<dbReference type="GO" id="GO:0046872">
    <property type="term" value="F:metal ion binding"/>
    <property type="evidence" value="ECO:0007669"/>
    <property type="project" value="TreeGrafter"/>
</dbReference>
<dbReference type="CDD" id="cd07756">
    <property type="entry name" value="CYTH-like_Pase_CHAD"/>
    <property type="match status" value="1"/>
</dbReference>
<dbReference type="InterPro" id="IPR039013">
    <property type="entry name" value="YgiF"/>
</dbReference>
<evidence type="ECO:0000313" key="3">
    <source>
        <dbReference type="Proteomes" id="UP001182304"/>
    </source>
</evidence>
<dbReference type="RefSeq" id="WP_010906544.1">
    <property type="nucleotide sequence ID" value="NZ_CP028927.1"/>
</dbReference>
<dbReference type="GO" id="GO:0050355">
    <property type="term" value="F:inorganic triphosphate phosphatase activity"/>
    <property type="evidence" value="ECO:0007669"/>
    <property type="project" value="InterPro"/>
</dbReference>
<evidence type="ECO:0000313" key="2">
    <source>
        <dbReference type="EMBL" id="MDT3452279.1"/>
    </source>
</evidence>
<protein>
    <submittedName>
        <fullName evidence="2">Inorganic triphosphatase</fullName>
    </submittedName>
</protein>